<reference key="1">
    <citation type="journal article" date="1999" name="Nature">
        <title>Sequence and analysis of chromosome 2 of the plant Arabidopsis thaliana.</title>
        <authorList>
            <person name="Lin X."/>
            <person name="Kaul S."/>
            <person name="Rounsley S."/>
            <person name="Shea T.P."/>
            <person name="Benito M.I."/>
            <person name="Town C.D."/>
            <person name="Fujii C.Y."/>
            <person name="Mason T."/>
            <person name="Bowman C.L."/>
            <person name="Barnstead M."/>
            <person name="Feldblyum T.V."/>
            <person name="Buell C.R."/>
            <person name="Ketchum K.A."/>
            <person name="Lee J."/>
            <person name="Ronning C.M."/>
            <person name="Koo H.L."/>
            <person name="Moffat K.S."/>
            <person name="Cronin L.A."/>
            <person name="Shen M."/>
            <person name="Pai G."/>
            <person name="Van Aken S."/>
            <person name="Umayam L."/>
            <person name="Tallon L.J."/>
            <person name="Gill J.E."/>
            <person name="Adams M.D."/>
            <person name="Carrera A.J."/>
            <person name="Creasy T.H."/>
            <person name="Goodman H.M."/>
            <person name="Somerville C.R."/>
            <person name="Copenhaver G.P."/>
            <person name="Preuss D."/>
            <person name="Nierman W.C."/>
            <person name="White O."/>
            <person name="Eisen J.A."/>
            <person name="Salzberg S.L."/>
            <person name="Fraser C.M."/>
            <person name="Venter J.C."/>
        </authorList>
    </citation>
    <scope>NUCLEOTIDE SEQUENCE [LARGE SCALE GENOMIC DNA]</scope>
    <source>
        <strain>cv. Columbia</strain>
    </source>
</reference>
<accession>Q9SIG1</accession>
<organism evidence="1">
    <name type="scientific">Arabidopsis thaliana</name>
    <name type="common">Mouse-ear cress</name>
    <dbReference type="NCBI Taxonomy" id="3702"/>
    <lineage>
        <taxon>Eukaryota</taxon>
        <taxon>Viridiplantae</taxon>
        <taxon>Streptophyta</taxon>
        <taxon>Embryophyta</taxon>
        <taxon>Tracheophyta</taxon>
        <taxon>Spermatophyta</taxon>
        <taxon>Magnoliopsida</taxon>
        <taxon>eudicotyledons</taxon>
        <taxon>Gunneridae</taxon>
        <taxon>Pentapetalae</taxon>
        <taxon>rosids</taxon>
        <taxon>malvids</taxon>
        <taxon>Brassicales</taxon>
        <taxon>Brassicaceae</taxon>
        <taxon>Camelineae</taxon>
        <taxon>Arabidopsis</taxon>
    </lineage>
</organism>
<evidence type="ECO:0000313" key="1">
    <source>
        <dbReference type="EMBL" id="AAD28053.1"/>
    </source>
</evidence>
<name>Q9SIG1_ARATH</name>
<reference evidence="1" key="2">
    <citation type="submission" date="2000-03" db="EMBL/GenBank/DDBJ databases">
        <authorList>
            <person name="Lin X."/>
            <person name="Kaul S."/>
            <person name="Shea T.P."/>
            <person name="Fujii C.Y."/>
            <person name="Shen M."/>
            <person name="VanAken S.E."/>
            <person name="Barnstead M.E."/>
            <person name="Mason T.M."/>
            <person name="Bowman C.L."/>
            <person name="Ronning C.M."/>
            <person name="Benito M.-I."/>
            <person name="Carrera A.J."/>
            <person name="Creasy T.H."/>
            <person name="Buell C.R."/>
            <person name="Town C.D."/>
            <person name="Nierman W.C."/>
            <person name="Fraser C.M."/>
            <person name="Venter J.C."/>
        </authorList>
    </citation>
    <scope>NUCLEOTIDE SEQUENCE</scope>
</reference>
<gene>
    <name evidence="1" type="ordered locus">At2g11560</name>
</gene>
<proteinExistence type="predicted"/>
<reference evidence="1" key="3">
    <citation type="submission" date="2002-02" db="EMBL/GenBank/DDBJ databases">
        <authorList>
            <person name="Town C.D."/>
            <person name="Kaul S."/>
        </authorList>
    </citation>
    <scope>NUCLEOTIDE SEQUENCE</scope>
</reference>
<sequence>MPSIWDSERWFNRRIRAEIGIGVAATALTAANFNNGGGKRDGLIGGSRIRVVGLRDGNSVLKYYRIELWVLAFTRTIFPVQHNSQWFVPEEIMKLLAYPRDFEVKQRRKQEKSIHPLENMEKEVRRGRRGQVVWASDLLMMVKMR</sequence>
<dbReference type="EMBL" id="AC007166">
    <property type="protein sequence ID" value="AAD28053.1"/>
    <property type="molecule type" value="Genomic_DNA"/>
</dbReference>
<dbReference type="AlphaFoldDB" id="Q9SIG1"/>
<dbReference type="PIR" id="C84498">
    <property type="entry name" value="C84498"/>
</dbReference>
<protein>
    <submittedName>
        <fullName evidence="1">Mutator-like transposase</fullName>
    </submittedName>
</protein>